<gene>
    <name evidence="2" type="ORF">FCC1311_083112</name>
</gene>
<evidence type="ECO:0000256" key="1">
    <source>
        <dbReference type="SAM" id="Phobius"/>
    </source>
</evidence>
<proteinExistence type="predicted"/>
<organism evidence="2 3">
    <name type="scientific">Hondaea fermentalgiana</name>
    <dbReference type="NCBI Taxonomy" id="2315210"/>
    <lineage>
        <taxon>Eukaryota</taxon>
        <taxon>Sar</taxon>
        <taxon>Stramenopiles</taxon>
        <taxon>Bigyra</taxon>
        <taxon>Labyrinthulomycetes</taxon>
        <taxon>Thraustochytrida</taxon>
        <taxon>Thraustochytriidae</taxon>
        <taxon>Hondaea</taxon>
    </lineage>
</organism>
<accession>A0A2R5GMI1</accession>
<reference evidence="2 3" key="1">
    <citation type="submission" date="2017-12" db="EMBL/GenBank/DDBJ databases">
        <title>Sequencing, de novo assembly and annotation of complete genome of a new Thraustochytrid species, strain FCC1311.</title>
        <authorList>
            <person name="Sedici K."/>
            <person name="Godart F."/>
            <person name="Aiese Cigliano R."/>
            <person name="Sanseverino W."/>
            <person name="Barakat M."/>
            <person name="Ortet P."/>
            <person name="Marechal E."/>
            <person name="Cagnac O."/>
            <person name="Amato A."/>
        </authorList>
    </citation>
    <scope>NUCLEOTIDE SEQUENCE [LARGE SCALE GENOMIC DNA]</scope>
</reference>
<keyword evidence="1" id="KW-0812">Transmembrane</keyword>
<keyword evidence="3" id="KW-1185">Reference proteome</keyword>
<evidence type="ECO:0000313" key="3">
    <source>
        <dbReference type="Proteomes" id="UP000241890"/>
    </source>
</evidence>
<dbReference type="Proteomes" id="UP000241890">
    <property type="component" value="Unassembled WGS sequence"/>
</dbReference>
<dbReference type="InParanoid" id="A0A2R5GMI1"/>
<name>A0A2R5GMI1_9STRA</name>
<evidence type="ECO:0000313" key="2">
    <source>
        <dbReference type="EMBL" id="GBG32086.1"/>
    </source>
</evidence>
<sequence>MWNSEADKYWKEKEKTKRRAALQRKLIIAASVLAIIVVTYIGYSVRAWMLAPVPEIKNTTVPKEIVIPNEVLQTCRSECRANMIDFCNSECRFAHQEMPRPTIFRACQSPCIKVAQATCDYATSEKALLRRQCRNSGETVAFQECRAYENHLPRPRIQQVCKVGSKSSVTYTCTEAAKCINRQMDTLKVAHEL</sequence>
<dbReference type="EMBL" id="BEYU01000114">
    <property type="protein sequence ID" value="GBG32086.1"/>
    <property type="molecule type" value="Genomic_DNA"/>
</dbReference>
<keyword evidence="1" id="KW-0472">Membrane</keyword>
<feature type="transmembrane region" description="Helical" evidence="1">
    <location>
        <begin position="26"/>
        <end position="49"/>
    </location>
</feature>
<comment type="caution">
    <text evidence="2">The sequence shown here is derived from an EMBL/GenBank/DDBJ whole genome shotgun (WGS) entry which is preliminary data.</text>
</comment>
<dbReference type="AlphaFoldDB" id="A0A2R5GMI1"/>
<keyword evidence="1" id="KW-1133">Transmembrane helix</keyword>
<protein>
    <submittedName>
        <fullName evidence="2">Uncharacterized protein</fullName>
    </submittedName>
</protein>